<feature type="repeat" description="WD" evidence="13">
    <location>
        <begin position="346"/>
        <end position="387"/>
    </location>
</feature>
<accession>A0A6D2K005</accession>
<evidence type="ECO:0000313" key="16">
    <source>
        <dbReference type="EMBL" id="CAA7046575.1"/>
    </source>
</evidence>
<evidence type="ECO:0000256" key="5">
    <source>
        <dbReference type="ARBA" id="ARBA00022737"/>
    </source>
</evidence>
<dbReference type="CDD" id="cd20393">
    <property type="entry name" value="Tudor_SGF29_rpt1"/>
    <property type="match status" value="1"/>
</dbReference>
<keyword evidence="3 12" id="KW-0396">Initiation factor</keyword>
<comment type="subunit">
    <text evidence="12">Component of the eukaryotic translation initiation factor 3 (eIF-3) complex.</text>
</comment>
<dbReference type="GO" id="GO:0016282">
    <property type="term" value="C:eukaryotic 43S preinitiation complex"/>
    <property type="evidence" value="ECO:0007669"/>
    <property type="project" value="UniProtKB-UniRule"/>
</dbReference>
<keyword evidence="17" id="KW-1185">Reference proteome</keyword>
<evidence type="ECO:0000313" key="17">
    <source>
        <dbReference type="Proteomes" id="UP000467841"/>
    </source>
</evidence>
<dbReference type="AlphaFoldDB" id="A0A6D2K005"/>
<dbReference type="InterPro" id="IPR001680">
    <property type="entry name" value="WD40_rpt"/>
</dbReference>
<reference evidence="16" key="1">
    <citation type="submission" date="2020-01" db="EMBL/GenBank/DDBJ databases">
        <authorList>
            <person name="Mishra B."/>
        </authorList>
    </citation>
    <scope>NUCLEOTIDE SEQUENCE [LARGE SCALE GENOMIC DNA]</scope>
</reference>
<feature type="region of interest" description="Disordered" evidence="14">
    <location>
        <begin position="88"/>
        <end position="108"/>
    </location>
</feature>
<dbReference type="PANTHER" id="PTHR19877:SF1">
    <property type="entry name" value="EUKARYOTIC TRANSLATION INITIATION FACTOR 3 SUBUNIT I"/>
    <property type="match status" value="1"/>
</dbReference>
<dbReference type="PANTHER" id="PTHR19877">
    <property type="entry name" value="EUKARYOTIC TRANSLATION INITIATION FACTOR 3 SUBUNIT I"/>
    <property type="match status" value="1"/>
</dbReference>
<dbReference type="CDD" id="cd00200">
    <property type="entry name" value="WD40"/>
    <property type="match status" value="1"/>
</dbReference>
<evidence type="ECO:0000256" key="2">
    <source>
        <dbReference type="ARBA" id="ARBA00022490"/>
    </source>
</evidence>
<dbReference type="InterPro" id="IPR015943">
    <property type="entry name" value="WD40/YVTN_repeat-like_dom_sf"/>
</dbReference>
<dbReference type="EMBL" id="CACVBM020001351">
    <property type="protein sequence ID" value="CAA7046575.1"/>
    <property type="molecule type" value="Genomic_DNA"/>
</dbReference>
<gene>
    <name evidence="16" type="ORF">MERR_LOCUS33810</name>
</gene>
<keyword evidence="6" id="KW-0156">Chromatin regulator</keyword>
<comment type="subcellular location">
    <subcellularLocation>
        <location evidence="12">Cytoplasm</location>
    </subcellularLocation>
    <subcellularLocation>
        <location evidence="1">Nucleus</location>
    </subcellularLocation>
</comment>
<dbReference type="InterPro" id="IPR019775">
    <property type="entry name" value="WD40_repeat_CS"/>
</dbReference>
<evidence type="ECO:0000256" key="4">
    <source>
        <dbReference type="ARBA" id="ARBA00022574"/>
    </source>
</evidence>
<keyword evidence="9" id="KW-0804">Transcription</keyword>
<dbReference type="InterPro" id="IPR027525">
    <property type="entry name" value="eIF3i"/>
</dbReference>
<keyword evidence="2 12" id="KW-0963">Cytoplasm</keyword>
<evidence type="ECO:0000256" key="14">
    <source>
        <dbReference type="SAM" id="MobiDB-lite"/>
    </source>
</evidence>
<comment type="caution">
    <text evidence="16">The sequence shown here is derived from an EMBL/GenBank/DDBJ whole genome shotgun (WGS) entry which is preliminary data.</text>
</comment>
<dbReference type="GO" id="GO:0033290">
    <property type="term" value="C:eukaryotic 48S preinitiation complex"/>
    <property type="evidence" value="ECO:0007669"/>
    <property type="project" value="UniProtKB-UniRule"/>
</dbReference>
<dbReference type="OrthoDB" id="24966at2759"/>
<dbReference type="GO" id="GO:0001732">
    <property type="term" value="P:formation of cytoplasmic translation initiation complex"/>
    <property type="evidence" value="ECO:0007669"/>
    <property type="project" value="UniProtKB-UniRule"/>
</dbReference>
<keyword evidence="8" id="KW-0805">Transcription regulation</keyword>
<evidence type="ECO:0000259" key="15">
    <source>
        <dbReference type="PROSITE" id="PS51518"/>
    </source>
</evidence>
<dbReference type="GO" id="GO:0003743">
    <property type="term" value="F:translation initiation factor activity"/>
    <property type="evidence" value="ECO:0007669"/>
    <property type="project" value="UniProtKB-UniRule"/>
</dbReference>
<dbReference type="SMART" id="SM00320">
    <property type="entry name" value="WD40"/>
    <property type="match status" value="6"/>
</dbReference>
<feature type="repeat" description="WD" evidence="13">
    <location>
        <begin position="442"/>
        <end position="483"/>
    </location>
</feature>
<dbReference type="Proteomes" id="UP000467841">
    <property type="component" value="Unassembled WGS sequence"/>
</dbReference>
<organism evidence="16 17">
    <name type="scientific">Microthlaspi erraticum</name>
    <dbReference type="NCBI Taxonomy" id="1685480"/>
    <lineage>
        <taxon>Eukaryota</taxon>
        <taxon>Viridiplantae</taxon>
        <taxon>Streptophyta</taxon>
        <taxon>Embryophyta</taxon>
        <taxon>Tracheophyta</taxon>
        <taxon>Spermatophyta</taxon>
        <taxon>Magnoliopsida</taxon>
        <taxon>eudicotyledons</taxon>
        <taxon>Gunneridae</taxon>
        <taxon>Pentapetalae</taxon>
        <taxon>rosids</taxon>
        <taxon>malvids</taxon>
        <taxon>Brassicales</taxon>
        <taxon>Brassicaceae</taxon>
        <taxon>Coluteocarpeae</taxon>
        <taxon>Microthlaspi</taxon>
    </lineage>
</organism>
<dbReference type="GO" id="GO:0009651">
    <property type="term" value="P:response to salt stress"/>
    <property type="evidence" value="ECO:0007669"/>
    <property type="project" value="UniProtKB-ARBA"/>
</dbReference>
<dbReference type="Gene3D" id="2.30.30.140">
    <property type="match status" value="2"/>
</dbReference>
<evidence type="ECO:0000256" key="9">
    <source>
        <dbReference type="ARBA" id="ARBA00023163"/>
    </source>
</evidence>
<evidence type="ECO:0000256" key="8">
    <source>
        <dbReference type="ARBA" id="ARBA00023015"/>
    </source>
</evidence>
<evidence type="ECO:0000256" key="6">
    <source>
        <dbReference type="ARBA" id="ARBA00022853"/>
    </source>
</evidence>
<dbReference type="CDD" id="cd20394">
    <property type="entry name" value="Tudor_SGF29_rpt2"/>
    <property type="match status" value="1"/>
</dbReference>
<dbReference type="PROSITE" id="PS51518">
    <property type="entry name" value="SGF29_C"/>
    <property type="match status" value="1"/>
</dbReference>
<comment type="function">
    <text evidence="12">Component of the eukaryotic translation initiation factor 3 (eIF-3) complex, which is involved in protein synthesis of a specialized repertoire of mRNAs and, together with other initiation factors, stimulates binding of mRNA and methionyl-tRNAi to the 40S ribosome. The eIF-3 complex specifically targets and initiates translation of a subset of mRNAs involved in cell proliferation.</text>
</comment>
<evidence type="ECO:0000256" key="7">
    <source>
        <dbReference type="ARBA" id="ARBA00022917"/>
    </source>
</evidence>
<dbReference type="GO" id="GO:0071541">
    <property type="term" value="C:eukaryotic translation initiation factor 3 complex, eIF3m"/>
    <property type="evidence" value="ECO:0007669"/>
    <property type="project" value="TreeGrafter"/>
</dbReference>
<comment type="similarity">
    <text evidence="11">Belongs to the WD repeat STRAP family.</text>
</comment>
<evidence type="ECO:0000256" key="13">
    <source>
        <dbReference type="PROSITE-ProRule" id="PRU00221"/>
    </source>
</evidence>
<dbReference type="PROSITE" id="PS00678">
    <property type="entry name" value="WD_REPEATS_1"/>
    <property type="match status" value="2"/>
</dbReference>
<keyword evidence="10" id="KW-0539">Nucleus</keyword>
<feature type="domain" description="SGF29 C-terminal" evidence="15">
    <location>
        <begin position="127"/>
        <end position="272"/>
    </location>
</feature>
<dbReference type="Pfam" id="PF07039">
    <property type="entry name" value="SGF29_Tudor"/>
    <property type="match status" value="1"/>
</dbReference>
<keyword evidence="7 12" id="KW-0648">Protein biosynthesis</keyword>
<comment type="similarity">
    <text evidence="12">Belongs to the eIF-3 subunit I family.</text>
</comment>
<feature type="repeat" description="WD" evidence="13">
    <location>
        <begin position="584"/>
        <end position="614"/>
    </location>
</feature>
<dbReference type="InterPro" id="IPR020472">
    <property type="entry name" value="WD40_PAC1"/>
</dbReference>
<dbReference type="FunFam" id="2.30.30.140:FF:000061">
    <property type="entry name" value="SAGA-associated factor 29 isoform X6"/>
    <property type="match status" value="1"/>
</dbReference>
<keyword evidence="5" id="KW-0677">Repeat</keyword>
<dbReference type="InterPro" id="IPR047288">
    <property type="entry name" value="Tudor_SGF29_rpt1"/>
</dbReference>
<dbReference type="Pfam" id="PF24805">
    <property type="entry name" value="EIF3I"/>
    <property type="match status" value="1"/>
</dbReference>
<dbReference type="GO" id="GO:0005634">
    <property type="term" value="C:nucleus"/>
    <property type="evidence" value="ECO:0007669"/>
    <property type="project" value="UniProtKB-SubCell"/>
</dbReference>
<protein>
    <recommendedName>
        <fullName evidence="12">Eukaryotic translation initiation factor 3 subunit I</fullName>
        <shortName evidence="12">eIF3i</shortName>
    </recommendedName>
</protein>
<dbReference type="FunFam" id="2.30.30.140:FF:000052">
    <property type="entry name" value="SAGA-associated factor 29 isoform X6"/>
    <property type="match status" value="1"/>
</dbReference>
<sequence>MSSSPDIAGILENTKELDRLRKEQEEVLVEINKMHKKLQATPEIVEKPGDTSLSKLKNLYIQAKELSESEVTVSNILLTQLDSLLPSGPTGQQRRKLVAEGNDQKRKRMKVDTDVTRVSPSMRNQIEAYASLRGEQVAARVTADDADKDEWFVVKVIHFDRETKEVEVLDEEPGDDEEGGGQRTYKLSMSCILPFPKRNDPSSTQEFLPGKHVLAVYPGTTALYKATVISTPRKRKSDEYLLEFDDDEEDGALPQRTVPFHKVLSSSFLSSSSSSATELLLLRLADSDFGTRAGYRVRMRPILMKGHERPLTFLRYNRDGDLLFSCAKDHTPTVWFAHNGQRLGTYRGHNGAVWSCDVSRDSSRLITGSADQSVKLWDVKTGKELFKFKFGSPARSVDFSVGDKLAVITTDPFMERTSAIHVKRISEDPEDQDGESVLTLQIPDGRKRINRAVWGPLNQTIVSGGEDAVIRIWDAETGKLIKESNEEDGHKKTITSLCKSADDSHFITGSLDKTAKLWDMRTLTLIKTYTTGVPVNAVAMSPILDHVVLGGGQDASAVTTTDHRAGKFEAKFYDKILQEEIGGVKGHFGPINALAFNPDGRSFSSGGEDGYVRLHHFDADYFNIKI</sequence>
<dbReference type="GO" id="GO:0006325">
    <property type="term" value="P:chromatin organization"/>
    <property type="evidence" value="ECO:0007669"/>
    <property type="project" value="UniProtKB-KW"/>
</dbReference>
<evidence type="ECO:0000256" key="3">
    <source>
        <dbReference type="ARBA" id="ARBA00022540"/>
    </source>
</evidence>
<dbReference type="Gene3D" id="2.130.10.10">
    <property type="entry name" value="YVTN repeat-like/Quinoprotein amine dehydrogenase"/>
    <property type="match status" value="1"/>
</dbReference>
<dbReference type="PRINTS" id="PR00320">
    <property type="entry name" value="GPROTEINBRPT"/>
</dbReference>
<evidence type="ECO:0000256" key="10">
    <source>
        <dbReference type="ARBA" id="ARBA00023242"/>
    </source>
</evidence>
<feature type="repeat" description="WD" evidence="13">
    <location>
        <begin position="304"/>
        <end position="345"/>
    </location>
</feature>
<dbReference type="InterPro" id="IPR010750">
    <property type="entry name" value="SGF29_tudor-like_dom"/>
</dbReference>
<dbReference type="InterPro" id="IPR047287">
    <property type="entry name" value="Tudor_SGF29_rpt2"/>
</dbReference>
<dbReference type="InterPro" id="IPR036322">
    <property type="entry name" value="WD40_repeat_dom_sf"/>
</dbReference>
<name>A0A6D2K005_9BRAS</name>
<evidence type="ECO:0000256" key="12">
    <source>
        <dbReference type="HAMAP-Rule" id="MF_03008"/>
    </source>
</evidence>
<dbReference type="SUPFAM" id="SSF50978">
    <property type="entry name" value="WD40 repeat-like"/>
    <property type="match status" value="1"/>
</dbReference>
<evidence type="ECO:0000256" key="1">
    <source>
        <dbReference type="ARBA" id="ARBA00004123"/>
    </source>
</evidence>
<proteinExistence type="inferred from homology"/>
<dbReference type="GO" id="GO:0003723">
    <property type="term" value="F:RNA binding"/>
    <property type="evidence" value="ECO:0007669"/>
    <property type="project" value="TreeGrafter"/>
</dbReference>
<feature type="repeat" description="WD" evidence="13">
    <location>
        <begin position="487"/>
        <end position="528"/>
    </location>
</feature>
<keyword evidence="4 13" id="KW-0853">WD repeat</keyword>
<dbReference type="HAMAP" id="MF_03008">
    <property type="entry name" value="eIF3i"/>
    <property type="match status" value="1"/>
</dbReference>
<dbReference type="PROSITE" id="PS50082">
    <property type="entry name" value="WD_REPEATS_2"/>
    <property type="match status" value="5"/>
</dbReference>
<evidence type="ECO:0000256" key="11">
    <source>
        <dbReference type="ARBA" id="ARBA00038394"/>
    </source>
</evidence>
<dbReference type="PROSITE" id="PS50294">
    <property type="entry name" value="WD_REPEATS_REGION"/>
    <property type="match status" value="4"/>
</dbReference>